<feature type="chain" id="PRO_5003315966" evidence="1">
    <location>
        <begin position="23"/>
        <end position="91"/>
    </location>
</feature>
<keyword evidence="3" id="KW-1185">Reference proteome</keyword>
<name>F4S8P1_MELLP</name>
<evidence type="ECO:0000256" key="1">
    <source>
        <dbReference type="SAM" id="SignalP"/>
    </source>
</evidence>
<reference evidence="3" key="1">
    <citation type="journal article" date="2011" name="Proc. Natl. Acad. Sci. U.S.A.">
        <title>Obligate biotrophy features unraveled by the genomic analysis of rust fungi.</title>
        <authorList>
            <person name="Duplessis S."/>
            <person name="Cuomo C.A."/>
            <person name="Lin Y.-C."/>
            <person name="Aerts A."/>
            <person name="Tisserant E."/>
            <person name="Veneault-Fourrey C."/>
            <person name="Joly D.L."/>
            <person name="Hacquard S."/>
            <person name="Amselem J."/>
            <person name="Cantarel B.L."/>
            <person name="Chiu R."/>
            <person name="Coutinho P.M."/>
            <person name="Feau N."/>
            <person name="Field M."/>
            <person name="Frey P."/>
            <person name="Gelhaye E."/>
            <person name="Goldberg J."/>
            <person name="Grabherr M.G."/>
            <person name="Kodira C.D."/>
            <person name="Kohler A."/>
            <person name="Kuees U."/>
            <person name="Lindquist E.A."/>
            <person name="Lucas S.M."/>
            <person name="Mago R."/>
            <person name="Mauceli E."/>
            <person name="Morin E."/>
            <person name="Murat C."/>
            <person name="Pangilinan J.L."/>
            <person name="Park R."/>
            <person name="Pearson M."/>
            <person name="Quesneville H."/>
            <person name="Rouhier N."/>
            <person name="Sakthikumar S."/>
            <person name="Salamov A.A."/>
            <person name="Schmutz J."/>
            <person name="Selles B."/>
            <person name="Shapiro H."/>
            <person name="Tanguay P."/>
            <person name="Tuskan G.A."/>
            <person name="Henrissat B."/>
            <person name="Van de Peer Y."/>
            <person name="Rouze P."/>
            <person name="Ellis J.G."/>
            <person name="Dodds P.N."/>
            <person name="Schein J.E."/>
            <person name="Zhong S."/>
            <person name="Hamelin R.C."/>
            <person name="Grigoriev I.V."/>
            <person name="Szabo L.J."/>
            <person name="Martin F."/>
        </authorList>
    </citation>
    <scope>NUCLEOTIDE SEQUENCE [LARGE SCALE GENOMIC DNA]</scope>
    <source>
        <strain evidence="3">98AG31 / pathotype 3-4-7</strain>
    </source>
</reference>
<feature type="signal peptide" evidence="1">
    <location>
        <begin position="1"/>
        <end position="22"/>
    </location>
</feature>
<dbReference type="Proteomes" id="UP000001072">
    <property type="component" value="Unassembled WGS sequence"/>
</dbReference>
<dbReference type="AlphaFoldDB" id="F4S8P1"/>
<sequence>MKAVSLIATILLICTSSATVQSMPARNCDGFVSYEPLIEGLDKQPFVNREKSVHKGYAGRTANEDDDGMACCDQICQDCVDVCTCCWCTIM</sequence>
<evidence type="ECO:0000313" key="2">
    <source>
        <dbReference type="EMBL" id="EGF98991.1"/>
    </source>
</evidence>
<dbReference type="GeneID" id="18926742"/>
<organism evidence="3">
    <name type="scientific">Melampsora larici-populina (strain 98AG31 / pathotype 3-4-7)</name>
    <name type="common">Poplar leaf rust fungus</name>
    <dbReference type="NCBI Taxonomy" id="747676"/>
    <lineage>
        <taxon>Eukaryota</taxon>
        <taxon>Fungi</taxon>
        <taxon>Dikarya</taxon>
        <taxon>Basidiomycota</taxon>
        <taxon>Pucciniomycotina</taxon>
        <taxon>Pucciniomycetes</taxon>
        <taxon>Pucciniales</taxon>
        <taxon>Melampsoraceae</taxon>
        <taxon>Melampsora</taxon>
    </lineage>
</organism>
<gene>
    <name evidence="2" type="ORF">MELLADRAFT_124352</name>
</gene>
<accession>F4S8P1</accession>
<dbReference type="HOGENOM" id="CLU_182430_0_0_1"/>
<dbReference type="InParanoid" id="F4S8P1"/>
<evidence type="ECO:0000313" key="3">
    <source>
        <dbReference type="Proteomes" id="UP000001072"/>
    </source>
</evidence>
<dbReference type="RefSeq" id="XP_007417804.1">
    <property type="nucleotide sequence ID" value="XM_007417742.1"/>
</dbReference>
<dbReference type="EMBL" id="GL883166">
    <property type="protein sequence ID" value="EGF98991.1"/>
    <property type="molecule type" value="Genomic_DNA"/>
</dbReference>
<dbReference type="VEuPathDB" id="FungiDB:MELLADRAFT_124352"/>
<protein>
    <submittedName>
        <fullName evidence="2">Secreted protein</fullName>
    </submittedName>
</protein>
<dbReference type="KEGG" id="mlr:MELLADRAFT_124352"/>
<keyword evidence="1" id="KW-0732">Signal</keyword>
<proteinExistence type="predicted"/>